<name>A0A6G7XJI0_9MICO</name>
<keyword evidence="2" id="KW-1185">Reference proteome</keyword>
<gene>
    <name evidence="1" type="ORF">G7068_01720</name>
</gene>
<dbReference type="EMBL" id="CP049863">
    <property type="protein sequence ID" value="QIK64646.1"/>
    <property type="molecule type" value="Genomic_DNA"/>
</dbReference>
<dbReference type="AlphaFoldDB" id="A0A6G7XJI0"/>
<dbReference type="KEGG" id="lvi:G7068_01720"/>
<protein>
    <submittedName>
        <fullName evidence="1">Uncharacterized protein</fullName>
    </submittedName>
</protein>
<organism evidence="1 2">
    <name type="scientific">Leucobacter viscericola</name>
    <dbReference type="NCBI Taxonomy" id="2714935"/>
    <lineage>
        <taxon>Bacteria</taxon>
        <taxon>Bacillati</taxon>
        <taxon>Actinomycetota</taxon>
        <taxon>Actinomycetes</taxon>
        <taxon>Micrococcales</taxon>
        <taxon>Microbacteriaceae</taxon>
        <taxon>Leucobacter</taxon>
    </lineage>
</organism>
<dbReference type="Proteomes" id="UP000502677">
    <property type="component" value="Chromosome"/>
</dbReference>
<evidence type="ECO:0000313" key="2">
    <source>
        <dbReference type="Proteomes" id="UP000502677"/>
    </source>
</evidence>
<accession>A0A6G7XJI0</accession>
<reference evidence="1 2" key="1">
    <citation type="submission" date="2020-03" db="EMBL/GenBank/DDBJ databases">
        <title>Leucobacter sp. nov., isolated from beetles.</title>
        <authorList>
            <person name="Hyun D.-W."/>
            <person name="Bae J.-W."/>
        </authorList>
    </citation>
    <scope>NUCLEOTIDE SEQUENCE [LARGE SCALE GENOMIC DNA]</scope>
    <source>
        <strain evidence="1 2">HDW9C</strain>
    </source>
</reference>
<proteinExistence type="predicted"/>
<evidence type="ECO:0000313" key="1">
    <source>
        <dbReference type="EMBL" id="QIK64646.1"/>
    </source>
</evidence>
<sequence>MEITSPNDQLRLVRSLFPNFAETLDAAHTEHGLAEAIPDQSGAGFDAWLDDEARQLREGALAGAPFATLPAAESSRFERAFAAARLVAQRSHLTLPEPEAFVEAGANLLALASKLAADPALVPVIAPYGLGPERWRELFRAAAEQQGSPLSGGEPLLLAAEAVDGFAILDSIPDVTSSRVEIALPEGGSVTWTLRLIPSSPKPPLLGLGFAHGPHVSLPEILMLQLMRIASGERPVDTESFTWLAGSLADGRLAARHVFDESEAVIRISCREIGNQGPHLGARPPVS</sequence>